<reference evidence="1 2" key="1">
    <citation type="submission" date="2021-11" db="EMBL/GenBank/DDBJ databases">
        <title>Genomic of Niabella pedocola.</title>
        <authorList>
            <person name="Wu T."/>
        </authorList>
    </citation>
    <scope>NUCLEOTIDE SEQUENCE [LARGE SCALE GENOMIC DNA]</scope>
    <source>
        <strain evidence="1 2">JCM 31011</strain>
    </source>
</reference>
<evidence type="ECO:0000313" key="2">
    <source>
        <dbReference type="Proteomes" id="UP001199816"/>
    </source>
</evidence>
<name>A0ABS8PRX0_9BACT</name>
<comment type="caution">
    <text evidence="1">The sequence shown here is derived from an EMBL/GenBank/DDBJ whole genome shotgun (WGS) entry which is preliminary data.</text>
</comment>
<dbReference type="Gene3D" id="1.10.150.20">
    <property type="entry name" value="5' to 3' exonuclease, C-terminal subdomain"/>
    <property type="match status" value="1"/>
</dbReference>
<dbReference type="Pfam" id="PF14520">
    <property type="entry name" value="HHH_5"/>
    <property type="match status" value="1"/>
</dbReference>
<dbReference type="Proteomes" id="UP001199816">
    <property type="component" value="Unassembled WGS sequence"/>
</dbReference>
<organism evidence="1 2">
    <name type="scientific">Niabella pedocola</name>
    <dbReference type="NCBI Taxonomy" id="1752077"/>
    <lineage>
        <taxon>Bacteria</taxon>
        <taxon>Pseudomonadati</taxon>
        <taxon>Bacteroidota</taxon>
        <taxon>Chitinophagia</taxon>
        <taxon>Chitinophagales</taxon>
        <taxon>Chitinophagaceae</taxon>
        <taxon>Niabella</taxon>
    </lineage>
</organism>
<dbReference type="RefSeq" id="WP_231005082.1">
    <property type="nucleotide sequence ID" value="NZ_JAJNEC010000005.1"/>
</dbReference>
<sequence length="206" mass="22705">MKDVVFSLPGEALGTANSAVLLGDFNNWDIDQAIALKPHKDGTLKAKVKLEPGQTYEYRFLLNDGRWVNDWEAQGYVHKQHFGIDNSVITVEVELEVEKKVKTKTADKAPKAAAKAVKKVAETVKNDLTKIEGIGPAIAKLLEQEGIQNFKDLSKATIKKLKSTLDAAGSKFAMHDPKSWPKQAKLAAAEKWEELKALQQELIGGK</sequence>
<dbReference type="CDD" id="cd07184">
    <property type="entry name" value="E_set_Isoamylase_like_N"/>
    <property type="match status" value="1"/>
</dbReference>
<dbReference type="SUPFAM" id="SSF81296">
    <property type="entry name" value="E set domains"/>
    <property type="match status" value="1"/>
</dbReference>
<keyword evidence="2" id="KW-1185">Reference proteome</keyword>
<accession>A0ABS8PRX0</accession>
<dbReference type="EMBL" id="JAJNEC010000005">
    <property type="protein sequence ID" value="MCD2423824.1"/>
    <property type="molecule type" value="Genomic_DNA"/>
</dbReference>
<dbReference type="InterPro" id="IPR013783">
    <property type="entry name" value="Ig-like_fold"/>
</dbReference>
<dbReference type="Gene3D" id="2.60.40.10">
    <property type="entry name" value="Immunoglobulins"/>
    <property type="match status" value="1"/>
</dbReference>
<protein>
    <submittedName>
        <fullName evidence="1">DUF4332 domain-containing protein</fullName>
    </submittedName>
</protein>
<gene>
    <name evidence="1" type="ORF">LQ567_13695</name>
</gene>
<proteinExistence type="predicted"/>
<dbReference type="InterPro" id="IPR014756">
    <property type="entry name" value="Ig_E-set"/>
</dbReference>
<evidence type="ECO:0000313" key="1">
    <source>
        <dbReference type="EMBL" id="MCD2423824.1"/>
    </source>
</evidence>